<dbReference type="AlphaFoldDB" id="A0A1Y2B1P5"/>
<reference evidence="3 4" key="1">
    <citation type="submission" date="2016-07" db="EMBL/GenBank/DDBJ databases">
        <title>Pervasive Adenine N6-methylation of Active Genes in Fungi.</title>
        <authorList>
            <consortium name="DOE Joint Genome Institute"/>
            <person name="Mondo S.J."/>
            <person name="Dannebaum R.O."/>
            <person name="Kuo R.C."/>
            <person name="Labutti K."/>
            <person name="Haridas S."/>
            <person name="Kuo A."/>
            <person name="Salamov A."/>
            <person name="Ahrendt S.R."/>
            <person name="Lipzen A."/>
            <person name="Sullivan W."/>
            <person name="Andreopoulos W.B."/>
            <person name="Clum A."/>
            <person name="Lindquist E."/>
            <person name="Daum C."/>
            <person name="Ramamoorthy G.K."/>
            <person name="Gryganskyi A."/>
            <person name="Culley D."/>
            <person name="Magnuson J.K."/>
            <person name="James T.Y."/>
            <person name="O'Malley M.A."/>
            <person name="Stajich J.E."/>
            <person name="Spatafora J.W."/>
            <person name="Visel A."/>
            <person name="Grigoriev I.V."/>
        </authorList>
    </citation>
    <scope>NUCLEOTIDE SEQUENCE [LARGE SCALE GENOMIC DNA]</scope>
    <source>
        <strain evidence="3 4">JEL800</strain>
    </source>
</reference>
<dbReference type="STRING" id="329046.A0A1Y2B1P5"/>
<comment type="caution">
    <text evidence="3">The sequence shown here is derived from an EMBL/GenBank/DDBJ whole genome shotgun (WGS) entry which is preliminary data.</text>
</comment>
<evidence type="ECO:0000259" key="2">
    <source>
        <dbReference type="Pfam" id="PF04424"/>
    </source>
</evidence>
<dbReference type="PANTHER" id="PTHR18063">
    <property type="entry name" value="NF-E2 INDUCIBLE PROTEIN"/>
    <property type="match status" value="1"/>
</dbReference>
<dbReference type="EMBL" id="MCGO01000092">
    <property type="protein sequence ID" value="ORY28751.1"/>
    <property type="molecule type" value="Genomic_DNA"/>
</dbReference>
<organism evidence="3 4">
    <name type="scientific">Rhizoclosmatium globosum</name>
    <dbReference type="NCBI Taxonomy" id="329046"/>
    <lineage>
        <taxon>Eukaryota</taxon>
        <taxon>Fungi</taxon>
        <taxon>Fungi incertae sedis</taxon>
        <taxon>Chytridiomycota</taxon>
        <taxon>Chytridiomycota incertae sedis</taxon>
        <taxon>Chytridiomycetes</taxon>
        <taxon>Chytridiales</taxon>
        <taxon>Chytriomycetaceae</taxon>
        <taxon>Rhizoclosmatium</taxon>
    </lineage>
</organism>
<evidence type="ECO:0000313" key="3">
    <source>
        <dbReference type="EMBL" id="ORY28751.1"/>
    </source>
</evidence>
<feature type="compositionally biased region" description="Low complexity" evidence="1">
    <location>
        <begin position="388"/>
        <end position="424"/>
    </location>
</feature>
<feature type="region of interest" description="Disordered" evidence="1">
    <location>
        <begin position="204"/>
        <end position="223"/>
    </location>
</feature>
<keyword evidence="4" id="KW-1185">Reference proteome</keyword>
<dbReference type="OrthoDB" id="10261212at2759"/>
<proteinExistence type="predicted"/>
<dbReference type="GO" id="GO:0004843">
    <property type="term" value="F:cysteine-type deubiquitinase activity"/>
    <property type="evidence" value="ECO:0007669"/>
    <property type="project" value="InterPro"/>
</dbReference>
<dbReference type="GO" id="GO:1990380">
    <property type="term" value="F:K48-linked deubiquitinase activity"/>
    <property type="evidence" value="ECO:0007669"/>
    <property type="project" value="InterPro"/>
</dbReference>
<dbReference type="Pfam" id="PF04424">
    <property type="entry name" value="MINDY_DUB"/>
    <property type="match status" value="2"/>
</dbReference>
<dbReference type="PANTHER" id="PTHR18063:SF6">
    <property type="entry name" value="UBIQUITIN CARBOXYL-TERMINAL HYDROLASE"/>
    <property type="match status" value="1"/>
</dbReference>
<dbReference type="GO" id="GO:0071108">
    <property type="term" value="P:protein K48-linked deubiquitination"/>
    <property type="evidence" value="ECO:0007669"/>
    <property type="project" value="TreeGrafter"/>
</dbReference>
<accession>A0A1Y2B1P5</accession>
<dbReference type="Proteomes" id="UP000193642">
    <property type="component" value="Unassembled WGS sequence"/>
</dbReference>
<dbReference type="GO" id="GO:0071944">
    <property type="term" value="C:cell periphery"/>
    <property type="evidence" value="ECO:0007669"/>
    <property type="project" value="TreeGrafter"/>
</dbReference>
<dbReference type="GO" id="GO:0005829">
    <property type="term" value="C:cytosol"/>
    <property type="evidence" value="ECO:0007669"/>
    <property type="project" value="TreeGrafter"/>
</dbReference>
<feature type="region of interest" description="Disordered" evidence="1">
    <location>
        <begin position="384"/>
        <end position="438"/>
    </location>
</feature>
<evidence type="ECO:0000256" key="1">
    <source>
        <dbReference type="SAM" id="MobiDB-lite"/>
    </source>
</evidence>
<evidence type="ECO:0000313" key="4">
    <source>
        <dbReference type="Proteomes" id="UP000193642"/>
    </source>
</evidence>
<sequence>MSEEGIESSFKIKDIGDGARMLTQQENGPCPLLAIANILLLRGDISIKAEQSSISLESLIGLIGDFLLRRGVELSPSILHLLSVAQFGLDVNVKFDSVRGFEDAAPVHLFSACNIDLVHGWIPDLDLDLVSDLVSVSVSDLAIPADGPSGGSAALLDSKDSKDSPQRGIGGFAELVSYNHLMEALVDAEVAAIELSGMKDSAVADMDTSPVAEGKKPVTAESTSELEKHAALEKRMNLGAVAQQFLSSTSTQLTRTGLSQLSSSLQPNSLSVLFRNNHFSTLINHAQLGLFTLVTDEGFLTKKCIWESLSLDGDSMFVDAKFNAYVPTASDEAMETVNIDGVDVAEQERAWKAIVDGDVGGMRTPPAPLHNEDADLALAMQLQDEENQQQAAEQQRRQQQQQQQMQVSQQASPAATTRPSPAAPVKQKKESKEDCLLM</sequence>
<name>A0A1Y2B1P5_9FUNG</name>
<dbReference type="GO" id="GO:0016807">
    <property type="term" value="F:cysteine-type carboxypeptidase activity"/>
    <property type="evidence" value="ECO:0007669"/>
    <property type="project" value="TreeGrafter"/>
</dbReference>
<feature type="compositionally biased region" description="Basic and acidic residues" evidence="1">
    <location>
        <begin position="427"/>
        <end position="438"/>
    </location>
</feature>
<feature type="domain" description="MINDY deubiquitinase" evidence="2">
    <location>
        <begin position="12"/>
        <end position="126"/>
    </location>
</feature>
<dbReference type="InterPro" id="IPR033979">
    <property type="entry name" value="MINDY_domain"/>
</dbReference>
<dbReference type="InterPro" id="IPR007518">
    <property type="entry name" value="MINDY"/>
</dbReference>
<gene>
    <name evidence="3" type="ORF">BCR33DRAFT_724948</name>
</gene>
<protein>
    <recommendedName>
        <fullName evidence="2">MINDY deubiquitinase domain-containing protein</fullName>
    </recommendedName>
</protein>
<feature type="domain" description="MINDY deubiquitinase" evidence="2">
    <location>
        <begin position="176"/>
        <end position="322"/>
    </location>
</feature>